<keyword evidence="1" id="KW-0547">Nucleotide-binding</keyword>
<comment type="catalytic activity">
    <reaction evidence="5">
        <text>ATP + H2O = ADP + phosphate + H(+)</text>
        <dbReference type="Rhea" id="RHEA:13065"/>
        <dbReference type="ChEBI" id="CHEBI:15377"/>
        <dbReference type="ChEBI" id="CHEBI:15378"/>
        <dbReference type="ChEBI" id="CHEBI:30616"/>
        <dbReference type="ChEBI" id="CHEBI:43474"/>
        <dbReference type="ChEBI" id="CHEBI:456216"/>
        <dbReference type="EC" id="5.6.2.4"/>
    </reaction>
</comment>
<dbReference type="InterPro" id="IPR011545">
    <property type="entry name" value="DEAD/DEAH_box_helicase_dom"/>
</dbReference>
<dbReference type="Proteomes" id="UP001487740">
    <property type="component" value="Unassembled WGS sequence"/>
</dbReference>
<dbReference type="PROSITE" id="PS51192">
    <property type="entry name" value="HELICASE_ATP_BIND_1"/>
    <property type="match status" value="1"/>
</dbReference>
<keyword evidence="2" id="KW-0378">Hydrolase</keyword>
<feature type="region of interest" description="Disordered" evidence="6">
    <location>
        <begin position="137"/>
        <end position="158"/>
    </location>
</feature>
<dbReference type="InterPro" id="IPR014001">
    <property type="entry name" value="Helicase_ATP-bd"/>
</dbReference>
<evidence type="ECO:0000256" key="4">
    <source>
        <dbReference type="ARBA" id="ARBA00022840"/>
    </source>
</evidence>
<dbReference type="Pfam" id="PF21099">
    <property type="entry name" value="POLQ_helical"/>
    <property type="match status" value="1"/>
</dbReference>
<evidence type="ECO:0000256" key="1">
    <source>
        <dbReference type="ARBA" id="ARBA00022741"/>
    </source>
</evidence>
<dbReference type="Gene3D" id="3.40.50.300">
    <property type="entry name" value="P-loop containing nucleotide triphosphate hydrolases"/>
    <property type="match status" value="2"/>
</dbReference>
<dbReference type="SUPFAM" id="SSF52540">
    <property type="entry name" value="P-loop containing nucleoside triphosphate hydrolases"/>
    <property type="match status" value="2"/>
</dbReference>
<dbReference type="InterPro" id="IPR001650">
    <property type="entry name" value="Helicase_C-like"/>
</dbReference>
<evidence type="ECO:0000256" key="3">
    <source>
        <dbReference type="ARBA" id="ARBA00022806"/>
    </source>
</evidence>
<evidence type="ECO:0000256" key="5">
    <source>
        <dbReference type="ARBA" id="ARBA00048988"/>
    </source>
</evidence>
<dbReference type="InterPro" id="IPR046931">
    <property type="entry name" value="HTH_61"/>
</dbReference>
<dbReference type="GO" id="GO:0005524">
    <property type="term" value="F:ATP binding"/>
    <property type="evidence" value="ECO:0007669"/>
    <property type="project" value="UniProtKB-KW"/>
</dbReference>
<dbReference type="InterPro" id="IPR050474">
    <property type="entry name" value="Hel308_SKI2-like"/>
</dbReference>
<sequence>MDALECEEQVLEKNLIQPRRNWRGKKNHSTWCVKMNDTGKRVSEGLCSPSVDRVNKWEGVQGNEENCSPFLTSSPLLCRKVKKIRKFKLTPEKPMKQEQSISSRKCAVNDSNNESSLLIKDDSFINHMNFEKLDQLSATDDQSSIAPAPPLSPELFEEPSPIKTYESQGSILPTQASLSSTLSSQPLVTRIQRNFRREGEQFKCEVERRKEEMVAALEECACSSNQAFNLGPFFGLSSHVLELLKIHRGITKLYEWQEDCIIKGGTGFNLLISMPTMQEKVRDLAPFGVELDFLVEEYASSRGSYPPIKHKKKRIVYVATIEKASGLVNSLLSEDRIKELGLVVVDEVHMVGETGGRGATLENLLTILRYAAPSVQMVGMSATVGNVNELAEFLGAETYENNFRPVHLIEYVMMEQQLCEVNKKAKTETDLFIKNRTCTFNSRDHIGVLVEEMVPEHSCLVFCPTKLWSENEALNICKVLPKKLKQVAYQKKKALLSALQEEGGQSVCPILRKTIPYGIAYHHSGLTDAERHLLEEAYLQGTICIICCTSTLAAGINLPARRVIIRSPYTGRVFLTQAKYKQMVGRAGRAGLSSAGESFLIIEKQNLNQVGKMLLSSVDKCVSTLAEDEYHGLATLLFSSVGLGVAVSLPELKALASRSLLALQALNLNVDVSAMVVDIVEKLRDMELVCIKQEIDEISPAQSLTEDSKLNLPKKSSEASTPQVFEKLNRPVEDGDTLTVSKLGRAAIKGNVKYTVAQELYSDLLEARERLSVNTYLHLMYLVIPYENVRTVKMNPSVFDKAHSLLGKEELKLANTLRINEGTIARMMSGKKIKAVKEEVLKRFYCAMKLHITWCKQGMWEASVQLGCERGELQQLLNATTSFACCVSHFCAELEQLWAFRDLLVNITQMLSGCCTAELMPLLDLPGVKKGRAKLMYKAGLKTLQDVAKCEPRRLMQAVIHLSYVSALQIIHSAKMLLIDKAQVLQMEAEEIVMGMTPPFKLSSGIYGASAEGQ</sequence>
<feature type="domain" description="Helicase ATP-binding" evidence="7">
    <location>
        <begin position="289"/>
        <end position="402"/>
    </location>
</feature>
<proteinExistence type="predicted"/>
<dbReference type="Pfam" id="PF00271">
    <property type="entry name" value="Helicase_C"/>
    <property type="match status" value="1"/>
</dbReference>
<dbReference type="Gene3D" id="1.10.3380.20">
    <property type="match status" value="1"/>
</dbReference>
<dbReference type="AlphaFoldDB" id="A0AAW0UJS2"/>
<organism evidence="9 10">
    <name type="scientific">Scylla paramamosain</name>
    <name type="common">Mud crab</name>
    <dbReference type="NCBI Taxonomy" id="85552"/>
    <lineage>
        <taxon>Eukaryota</taxon>
        <taxon>Metazoa</taxon>
        <taxon>Ecdysozoa</taxon>
        <taxon>Arthropoda</taxon>
        <taxon>Crustacea</taxon>
        <taxon>Multicrustacea</taxon>
        <taxon>Malacostraca</taxon>
        <taxon>Eumalacostraca</taxon>
        <taxon>Eucarida</taxon>
        <taxon>Decapoda</taxon>
        <taxon>Pleocyemata</taxon>
        <taxon>Brachyura</taxon>
        <taxon>Eubrachyura</taxon>
        <taxon>Portunoidea</taxon>
        <taxon>Portunidae</taxon>
        <taxon>Portuninae</taxon>
        <taxon>Scylla</taxon>
    </lineage>
</organism>
<evidence type="ECO:0000259" key="7">
    <source>
        <dbReference type="PROSITE" id="PS51192"/>
    </source>
</evidence>
<dbReference type="Pfam" id="PF00270">
    <property type="entry name" value="DEAD"/>
    <property type="match status" value="1"/>
</dbReference>
<dbReference type="GO" id="GO:0016787">
    <property type="term" value="F:hydrolase activity"/>
    <property type="evidence" value="ECO:0007669"/>
    <property type="project" value="UniProtKB-KW"/>
</dbReference>
<keyword evidence="4" id="KW-0067">ATP-binding</keyword>
<dbReference type="SUPFAM" id="SSF158702">
    <property type="entry name" value="Sec63 N-terminal domain-like"/>
    <property type="match status" value="1"/>
</dbReference>
<comment type="caution">
    <text evidence="9">The sequence shown here is derived from an EMBL/GenBank/DDBJ whole genome shotgun (WGS) entry which is preliminary data.</text>
</comment>
<dbReference type="GO" id="GO:0003676">
    <property type="term" value="F:nucleic acid binding"/>
    <property type="evidence" value="ECO:0007669"/>
    <property type="project" value="InterPro"/>
</dbReference>
<dbReference type="SMART" id="SM00490">
    <property type="entry name" value="HELICc"/>
    <property type="match status" value="1"/>
</dbReference>
<evidence type="ECO:0000313" key="9">
    <source>
        <dbReference type="EMBL" id="KAK8400407.1"/>
    </source>
</evidence>
<evidence type="ECO:0008006" key="11">
    <source>
        <dbReference type="Google" id="ProtNLM"/>
    </source>
</evidence>
<dbReference type="InterPro" id="IPR027417">
    <property type="entry name" value="P-loop_NTPase"/>
</dbReference>
<dbReference type="CDD" id="cd18795">
    <property type="entry name" value="SF2_C_Ski2"/>
    <property type="match status" value="1"/>
</dbReference>
<feature type="domain" description="Helicase C-terminal" evidence="8">
    <location>
        <begin position="441"/>
        <end position="629"/>
    </location>
</feature>
<dbReference type="EMBL" id="JARAKH010000010">
    <property type="protein sequence ID" value="KAK8400407.1"/>
    <property type="molecule type" value="Genomic_DNA"/>
</dbReference>
<evidence type="ECO:0000256" key="2">
    <source>
        <dbReference type="ARBA" id="ARBA00022801"/>
    </source>
</evidence>
<evidence type="ECO:0000256" key="6">
    <source>
        <dbReference type="SAM" id="MobiDB-lite"/>
    </source>
</evidence>
<reference evidence="9 10" key="1">
    <citation type="submission" date="2023-03" db="EMBL/GenBank/DDBJ databases">
        <title>High-quality genome of Scylla paramamosain provides insights in environmental adaptation.</title>
        <authorList>
            <person name="Zhang L."/>
        </authorList>
    </citation>
    <scope>NUCLEOTIDE SEQUENCE [LARGE SCALE GENOMIC DNA]</scope>
    <source>
        <strain evidence="9">LZ_2023a</strain>
        <tissue evidence="9">Muscle</tissue>
    </source>
</reference>
<evidence type="ECO:0000259" key="8">
    <source>
        <dbReference type="PROSITE" id="PS51194"/>
    </source>
</evidence>
<gene>
    <name evidence="9" type="ORF">O3P69_003231</name>
</gene>
<dbReference type="InterPro" id="IPR048960">
    <property type="entry name" value="POLQ-like_helical"/>
</dbReference>
<keyword evidence="3" id="KW-0347">Helicase</keyword>
<dbReference type="PANTHER" id="PTHR47961:SF12">
    <property type="entry name" value="HELICASE POLQ-LIKE"/>
    <property type="match status" value="1"/>
</dbReference>
<evidence type="ECO:0000313" key="10">
    <source>
        <dbReference type="Proteomes" id="UP001487740"/>
    </source>
</evidence>
<dbReference type="PANTHER" id="PTHR47961">
    <property type="entry name" value="DNA POLYMERASE THETA, PUTATIVE (AFU_ORTHOLOGUE AFUA_1G05260)-RELATED"/>
    <property type="match status" value="1"/>
</dbReference>
<dbReference type="Pfam" id="PF20470">
    <property type="entry name" value="HTH_61"/>
    <property type="match status" value="1"/>
</dbReference>
<accession>A0AAW0UJS2</accession>
<name>A0AAW0UJS2_SCYPA</name>
<protein>
    <recommendedName>
        <fullName evidence="11">Helicase POLQ-like</fullName>
    </recommendedName>
</protein>
<dbReference type="PROSITE" id="PS51194">
    <property type="entry name" value="HELICASE_CTER"/>
    <property type="match status" value="1"/>
</dbReference>
<dbReference type="GO" id="GO:0043138">
    <property type="term" value="F:3'-5' DNA helicase activity"/>
    <property type="evidence" value="ECO:0007669"/>
    <property type="project" value="UniProtKB-EC"/>
</dbReference>
<keyword evidence="10" id="KW-1185">Reference proteome</keyword>